<proteinExistence type="predicted"/>
<dbReference type="InterPro" id="IPR002938">
    <property type="entry name" value="FAD-bd"/>
</dbReference>
<dbReference type="PANTHER" id="PTHR43004">
    <property type="entry name" value="TRK SYSTEM POTASSIUM UPTAKE PROTEIN"/>
    <property type="match status" value="1"/>
</dbReference>
<evidence type="ECO:0000313" key="5">
    <source>
        <dbReference type="EMBL" id="MBB4689446.1"/>
    </source>
</evidence>
<dbReference type="GO" id="GO:0016709">
    <property type="term" value="F:oxidoreductase activity, acting on paired donors, with incorporation or reduction of molecular oxygen, NAD(P)H as one donor, and incorporation of one atom of oxygen"/>
    <property type="evidence" value="ECO:0007669"/>
    <property type="project" value="UniProtKB-ARBA"/>
</dbReference>
<comment type="caution">
    <text evidence="5">The sequence shown here is derived from an EMBL/GenBank/DDBJ whole genome shotgun (WGS) entry which is preliminary data.</text>
</comment>
<keyword evidence="6" id="KW-1185">Reference proteome</keyword>
<dbReference type="EMBL" id="JACHMG010000001">
    <property type="protein sequence ID" value="MBB4689446.1"/>
    <property type="molecule type" value="Genomic_DNA"/>
</dbReference>
<evidence type="ECO:0000256" key="1">
    <source>
        <dbReference type="ARBA" id="ARBA00001974"/>
    </source>
</evidence>
<dbReference type="Proteomes" id="UP000581769">
    <property type="component" value="Unassembled WGS sequence"/>
</dbReference>
<comment type="cofactor">
    <cofactor evidence="1">
        <name>FAD</name>
        <dbReference type="ChEBI" id="CHEBI:57692"/>
    </cofactor>
</comment>
<accession>A0A840J312</accession>
<keyword evidence="2" id="KW-0285">Flavoprotein</keyword>
<dbReference type="PANTHER" id="PTHR43004:SF19">
    <property type="entry name" value="BINDING MONOOXYGENASE, PUTATIVE (JCVI)-RELATED"/>
    <property type="match status" value="1"/>
</dbReference>
<dbReference type="Pfam" id="PF01494">
    <property type="entry name" value="FAD_binding_3"/>
    <property type="match status" value="1"/>
</dbReference>
<reference evidence="5 6" key="1">
    <citation type="submission" date="2020-08" db="EMBL/GenBank/DDBJ databases">
        <title>Sequencing the genomes of 1000 actinobacteria strains.</title>
        <authorList>
            <person name="Klenk H.-P."/>
        </authorList>
    </citation>
    <scope>NUCLEOTIDE SEQUENCE [LARGE SCALE GENOMIC DNA]</scope>
    <source>
        <strain evidence="5 6">DSM 45859</strain>
    </source>
</reference>
<dbReference type="InterPro" id="IPR050641">
    <property type="entry name" value="RIFMO-like"/>
</dbReference>
<name>A0A840J312_9PSEU</name>
<dbReference type="RefSeq" id="WP_184783983.1">
    <property type="nucleotide sequence ID" value="NZ_JACHMG010000001.1"/>
</dbReference>
<protein>
    <submittedName>
        <fullName evidence="5">2-polyprenyl-6-methoxyphenol hydroxylase-like FAD-dependent oxidoreductase</fullName>
    </submittedName>
</protein>
<dbReference type="AlphaFoldDB" id="A0A840J312"/>
<dbReference type="Gene3D" id="3.50.50.60">
    <property type="entry name" value="FAD/NAD(P)-binding domain"/>
    <property type="match status" value="1"/>
</dbReference>
<feature type="domain" description="FAD-binding" evidence="4">
    <location>
        <begin position="5"/>
        <end position="358"/>
    </location>
</feature>
<keyword evidence="3" id="KW-0274">FAD</keyword>
<evidence type="ECO:0000259" key="4">
    <source>
        <dbReference type="Pfam" id="PF01494"/>
    </source>
</evidence>
<evidence type="ECO:0000256" key="2">
    <source>
        <dbReference type="ARBA" id="ARBA00022630"/>
    </source>
</evidence>
<organism evidence="5 6">
    <name type="scientific">Amycolatopsis jiangsuensis</name>
    <dbReference type="NCBI Taxonomy" id="1181879"/>
    <lineage>
        <taxon>Bacteria</taxon>
        <taxon>Bacillati</taxon>
        <taxon>Actinomycetota</taxon>
        <taxon>Actinomycetes</taxon>
        <taxon>Pseudonocardiales</taxon>
        <taxon>Pseudonocardiaceae</taxon>
        <taxon>Amycolatopsis</taxon>
    </lineage>
</organism>
<dbReference type="Gene3D" id="3.30.9.10">
    <property type="entry name" value="D-Amino Acid Oxidase, subunit A, domain 2"/>
    <property type="match status" value="1"/>
</dbReference>
<sequence length="515" mass="54656">MTTRIPVLICGGGIAGLTAALLLHREGVQSMVVERHPTTSPQPKARRFNSRSTEVFRLLGLEQEVAKASAPLAAFTGMLTGPTLAEATWPEISEGARAHAAQHEKLRELSPAPSVLCPQDALEPVLRHAAEERGVLVRFSTELVSFTQDSTGVIATLRQTTGDSYEVTADYLIGADGARSPVRTALGVLRSGHGHLADNLDLCFRADLTELVRDKPFNLCQITNPVASGAFVSVNGTDRWLFSTSDFAGSDTLDAVAWRELLRTVVGVPDLEVELLSRMHWESAMHVADRYRAGRVLLAGDAAHVMPPLAAAGANTAVGDVANLAWKLAAVLGGTADPALLDTYHAERYPVGYATAEFSSMISGHLGTMVASVTSDDGPRFDPSTTLFGLQYDEGAFVPDGREPAPVDHYAPAGRPGTRIPHAWLGPTTSPLDLAGPGLVLLAGPACTEWTAQAERLGIKHRTIADPHWLSETGLPADGALLLRPDAIVAWHSRADVSLAEAMGRVLCTTAPAPV</sequence>
<dbReference type="Gene3D" id="3.40.30.120">
    <property type="match status" value="1"/>
</dbReference>
<gene>
    <name evidence="5" type="ORF">BJY18_006931</name>
</gene>
<dbReference type="InterPro" id="IPR036188">
    <property type="entry name" value="FAD/NAD-bd_sf"/>
</dbReference>
<dbReference type="SUPFAM" id="SSF51905">
    <property type="entry name" value="FAD/NAD(P)-binding domain"/>
    <property type="match status" value="1"/>
</dbReference>
<dbReference type="PRINTS" id="PR00420">
    <property type="entry name" value="RNGMNOXGNASE"/>
</dbReference>
<dbReference type="GO" id="GO:0071949">
    <property type="term" value="F:FAD binding"/>
    <property type="evidence" value="ECO:0007669"/>
    <property type="project" value="InterPro"/>
</dbReference>
<evidence type="ECO:0000256" key="3">
    <source>
        <dbReference type="ARBA" id="ARBA00022827"/>
    </source>
</evidence>
<dbReference type="Pfam" id="PF21274">
    <property type="entry name" value="Rng_hyd_C"/>
    <property type="match status" value="1"/>
</dbReference>
<evidence type="ECO:0000313" key="6">
    <source>
        <dbReference type="Proteomes" id="UP000581769"/>
    </source>
</evidence>